<dbReference type="GO" id="GO:0005506">
    <property type="term" value="F:iron ion binding"/>
    <property type="evidence" value="ECO:0007669"/>
    <property type="project" value="TreeGrafter"/>
</dbReference>
<dbReference type="GO" id="GO:0051604">
    <property type="term" value="P:protein maturation"/>
    <property type="evidence" value="ECO:0007669"/>
    <property type="project" value="TreeGrafter"/>
</dbReference>
<dbReference type="Pfam" id="PF01455">
    <property type="entry name" value="HupF_HypC"/>
    <property type="match status" value="1"/>
</dbReference>
<reference evidence="2" key="1">
    <citation type="journal article" date="2020" name="mSystems">
        <title>Genome- and Community-Level Interaction Insights into Carbon Utilization and Element Cycling Functions of Hydrothermarchaeota in Hydrothermal Sediment.</title>
        <authorList>
            <person name="Zhou Z."/>
            <person name="Liu Y."/>
            <person name="Xu W."/>
            <person name="Pan J."/>
            <person name="Luo Z.H."/>
            <person name="Li M."/>
        </authorList>
    </citation>
    <scope>NUCLEOTIDE SEQUENCE [LARGE SCALE GENOMIC DNA]</scope>
    <source>
        <strain evidence="2">SpSt-23</strain>
    </source>
</reference>
<dbReference type="InterPro" id="IPR001109">
    <property type="entry name" value="Hydrogenase_HupF/HypC"/>
</dbReference>
<organism evidence="2">
    <name type="scientific">Thermosphaera aggregans</name>
    <dbReference type="NCBI Taxonomy" id="54254"/>
    <lineage>
        <taxon>Archaea</taxon>
        <taxon>Thermoproteota</taxon>
        <taxon>Thermoprotei</taxon>
        <taxon>Desulfurococcales</taxon>
        <taxon>Desulfurococcaceae</taxon>
        <taxon>Thermosphaera</taxon>
    </lineage>
</organism>
<proteinExistence type="inferred from homology"/>
<dbReference type="SUPFAM" id="SSF159127">
    <property type="entry name" value="HupF/HypC-like"/>
    <property type="match status" value="1"/>
</dbReference>
<dbReference type="Gene3D" id="2.30.30.140">
    <property type="match status" value="1"/>
</dbReference>
<dbReference type="GO" id="GO:1902670">
    <property type="term" value="F:carbon dioxide binding"/>
    <property type="evidence" value="ECO:0007669"/>
    <property type="project" value="TreeGrafter"/>
</dbReference>
<accession>A0A7C2FGA8</accession>
<dbReference type="EMBL" id="DSJT01000003">
    <property type="protein sequence ID" value="HEF86840.1"/>
    <property type="molecule type" value="Genomic_DNA"/>
</dbReference>
<dbReference type="AlphaFoldDB" id="A0A7C2FGA8"/>
<comment type="similarity">
    <text evidence="1">Belongs to the HupF/HypC family.</text>
</comment>
<dbReference type="PANTHER" id="PTHR35177:SF2">
    <property type="entry name" value="HYDROGENASE MATURATION FACTOR HYBG"/>
    <property type="match status" value="1"/>
</dbReference>
<dbReference type="NCBIfam" id="TIGR00074">
    <property type="entry name" value="hypC_hupF"/>
    <property type="match status" value="1"/>
</dbReference>
<dbReference type="PANTHER" id="PTHR35177">
    <property type="entry name" value="HYDROGENASE MATURATION FACTOR HYBG"/>
    <property type="match status" value="1"/>
</dbReference>
<sequence length="81" mass="8558">MCLGVPGEVLSVDKNSTPPIARVKIGGVVKETLLAVDEEVVPGDFVIVHAGVVISKVSKEEFEELVRLLETVSGLGGKMEL</sequence>
<comment type="caution">
    <text evidence="2">The sequence shown here is derived from an EMBL/GenBank/DDBJ whole genome shotgun (WGS) entry which is preliminary data.</text>
</comment>
<protein>
    <submittedName>
        <fullName evidence="2">HypC/HybG/HupF family hydrogenase formation chaperone</fullName>
    </submittedName>
</protein>
<evidence type="ECO:0000256" key="1">
    <source>
        <dbReference type="ARBA" id="ARBA00006018"/>
    </source>
</evidence>
<dbReference type="PRINTS" id="PR00445">
    <property type="entry name" value="HUPFHYPC"/>
</dbReference>
<evidence type="ECO:0000313" key="2">
    <source>
        <dbReference type="EMBL" id="HEF86840.1"/>
    </source>
</evidence>
<gene>
    <name evidence="2" type="ORF">ENP55_00725</name>
</gene>
<name>A0A7C2FGA8_9CREN</name>